<feature type="domain" description="Endoplasmic reticulum vesicle transporter N-terminal" evidence="9">
    <location>
        <begin position="7"/>
        <end position="98"/>
    </location>
</feature>
<dbReference type="Pfam" id="PF07970">
    <property type="entry name" value="COPIIcoated_ERV"/>
    <property type="match status" value="1"/>
</dbReference>
<comment type="similarity">
    <text evidence="2 7">Belongs to the ERGIC family.</text>
</comment>
<reference evidence="10" key="2">
    <citation type="submission" date="2025-09" db="UniProtKB">
        <authorList>
            <consortium name="Ensembl"/>
        </authorList>
    </citation>
    <scope>IDENTIFICATION</scope>
</reference>
<proteinExistence type="inferred from homology"/>
<comment type="subcellular location">
    <subcellularLocation>
        <location evidence="7">Endoplasmic reticulum membrane</location>
        <topology evidence="7">Multi-pass membrane protein</topology>
    </subcellularLocation>
    <subcellularLocation>
        <location evidence="1 7">Endoplasmic reticulum-Golgi intermediate compartment membrane</location>
        <topology evidence="1 7">Multi-pass membrane protein</topology>
    </subcellularLocation>
    <subcellularLocation>
        <location evidence="7">Golgi apparatus membrane</location>
        <topology evidence="7">Multi-pass membrane protein</topology>
    </subcellularLocation>
</comment>
<keyword evidence="5 7" id="KW-1133">Transmembrane helix</keyword>
<keyword evidence="4 7" id="KW-0931">ER-Golgi transport</keyword>
<dbReference type="GeneTree" id="ENSGT00530000063113"/>
<evidence type="ECO:0000256" key="7">
    <source>
        <dbReference type="RuleBase" id="RU369013"/>
    </source>
</evidence>
<dbReference type="OMA" id="DETANPY"/>
<dbReference type="GO" id="GO:0030134">
    <property type="term" value="C:COPII-coated ER to Golgi transport vesicle"/>
    <property type="evidence" value="ECO:0007669"/>
    <property type="project" value="TreeGrafter"/>
</dbReference>
<evidence type="ECO:0000256" key="2">
    <source>
        <dbReference type="ARBA" id="ARBA00005648"/>
    </source>
</evidence>
<name>A0A8C4R0K7_EPTBU</name>
<evidence type="ECO:0000256" key="5">
    <source>
        <dbReference type="ARBA" id="ARBA00022989"/>
    </source>
</evidence>
<sequence length="234" mass="26409">MTMVFDVRRLDIYRKVPKDLTQPTYTGAIISVSCCLFILFLFLSELMGFINIEIANELYVDDPEKSTGKIEVSINISLPNLNCEVVGLDIQDEMGRHEVGHLEDSEKIVLDEGRGCRFQSNFHINKVPGNFHVSTHSAARQPDNPDMSHVLHKLTFGKIIKGRNILGAFNALENTDHQEVNSLVSHDYVLKIVPTVYEDLRWTTAGVLPIHFCLQGVHVVQPYRSNNSCHLVPL</sequence>
<dbReference type="AlphaFoldDB" id="A0A8C4R0K7"/>
<comment type="function">
    <text evidence="7">Plays a role in transport between endoplasmic reticulum and Golgi.</text>
</comment>
<evidence type="ECO:0000256" key="1">
    <source>
        <dbReference type="ARBA" id="ARBA00004457"/>
    </source>
</evidence>
<dbReference type="GO" id="GO:0006890">
    <property type="term" value="P:retrograde vesicle-mediated transport, Golgi to endoplasmic reticulum"/>
    <property type="evidence" value="ECO:0007669"/>
    <property type="project" value="TreeGrafter"/>
</dbReference>
<keyword evidence="7" id="KW-0813">Transport</keyword>
<evidence type="ECO:0000256" key="4">
    <source>
        <dbReference type="ARBA" id="ARBA00022892"/>
    </source>
</evidence>
<feature type="transmembrane region" description="Helical" evidence="7">
    <location>
        <begin position="24"/>
        <end position="43"/>
    </location>
</feature>
<keyword evidence="6 7" id="KW-0472">Membrane</keyword>
<dbReference type="Pfam" id="PF13850">
    <property type="entry name" value="ERGIC_N"/>
    <property type="match status" value="1"/>
</dbReference>
<reference evidence="10" key="1">
    <citation type="submission" date="2025-08" db="UniProtKB">
        <authorList>
            <consortium name="Ensembl"/>
        </authorList>
    </citation>
    <scope>IDENTIFICATION</scope>
</reference>
<dbReference type="InterPro" id="IPR039542">
    <property type="entry name" value="Erv_N"/>
</dbReference>
<evidence type="ECO:0000256" key="3">
    <source>
        <dbReference type="ARBA" id="ARBA00022692"/>
    </source>
</evidence>
<dbReference type="PANTHER" id="PTHR10984:SF36">
    <property type="entry name" value="ENDOPLASMIC RETICULUM-GOLGI INTERMEDIATE COMPARTMENT PROTEIN 1"/>
    <property type="match status" value="1"/>
</dbReference>
<protein>
    <recommendedName>
        <fullName evidence="7">Endoplasmic reticulum-Golgi intermediate compartment protein</fullName>
    </recommendedName>
</protein>
<keyword evidence="7" id="KW-0256">Endoplasmic reticulum</keyword>
<comment type="caution">
    <text evidence="7">Lacks conserved residue(s) required for the propagation of feature annotation.</text>
</comment>
<dbReference type="InterPro" id="IPR045888">
    <property type="entry name" value="Erv"/>
</dbReference>
<dbReference type="GO" id="GO:0005789">
    <property type="term" value="C:endoplasmic reticulum membrane"/>
    <property type="evidence" value="ECO:0007669"/>
    <property type="project" value="UniProtKB-SubCell"/>
</dbReference>
<evidence type="ECO:0000313" key="11">
    <source>
        <dbReference type="Proteomes" id="UP000694388"/>
    </source>
</evidence>
<dbReference type="InterPro" id="IPR012936">
    <property type="entry name" value="Erv_C"/>
</dbReference>
<keyword evidence="3 7" id="KW-0812">Transmembrane</keyword>
<evidence type="ECO:0000256" key="6">
    <source>
        <dbReference type="ARBA" id="ARBA00023136"/>
    </source>
</evidence>
<dbReference type="GO" id="GO:0033116">
    <property type="term" value="C:endoplasmic reticulum-Golgi intermediate compartment membrane"/>
    <property type="evidence" value="ECO:0007669"/>
    <property type="project" value="UniProtKB-SubCell"/>
</dbReference>
<accession>A0A8C4R0K7</accession>
<evidence type="ECO:0000259" key="8">
    <source>
        <dbReference type="Pfam" id="PF07970"/>
    </source>
</evidence>
<feature type="domain" description="Endoplasmic reticulum vesicle transporter C-terminal" evidence="8">
    <location>
        <begin position="106"/>
        <end position="203"/>
    </location>
</feature>
<organism evidence="10 11">
    <name type="scientific">Eptatretus burgeri</name>
    <name type="common">Inshore hagfish</name>
    <dbReference type="NCBI Taxonomy" id="7764"/>
    <lineage>
        <taxon>Eukaryota</taxon>
        <taxon>Metazoa</taxon>
        <taxon>Chordata</taxon>
        <taxon>Craniata</taxon>
        <taxon>Vertebrata</taxon>
        <taxon>Cyclostomata</taxon>
        <taxon>Myxini</taxon>
        <taxon>Myxiniformes</taxon>
        <taxon>Myxinidae</taxon>
        <taxon>Eptatretinae</taxon>
        <taxon>Eptatretus</taxon>
    </lineage>
</organism>
<keyword evidence="11" id="KW-1185">Reference proteome</keyword>
<dbReference type="Ensembl" id="ENSEBUT00000023809.1">
    <property type="protein sequence ID" value="ENSEBUP00000023233.1"/>
    <property type="gene ID" value="ENSEBUG00000014298.1"/>
</dbReference>
<keyword evidence="7" id="KW-0333">Golgi apparatus</keyword>
<dbReference type="PANTHER" id="PTHR10984">
    <property type="entry name" value="ENDOPLASMIC RETICULUM-GOLGI INTERMEDIATE COMPARTMENT PROTEIN"/>
    <property type="match status" value="1"/>
</dbReference>
<evidence type="ECO:0000259" key="9">
    <source>
        <dbReference type="Pfam" id="PF13850"/>
    </source>
</evidence>
<dbReference type="Proteomes" id="UP000694388">
    <property type="component" value="Unplaced"/>
</dbReference>
<dbReference type="GO" id="GO:0000139">
    <property type="term" value="C:Golgi membrane"/>
    <property type="evidence" value="ECO:0007669"/>
    <property type="project" value="UniProtKB-SubCell"/>
</dbReference>
<evidence type="ECO:0000313" key="10">
    <source>
        <dbReference type="Ensembl" id="ENSEBUP00000023233.1"/>
    </source>
</evidence>
<dbReference type="GO" id="GO:0006888">
    <property type="term" value="P:endoplasmic reticulum to Golgi vesicle-mediated transport"/>
    <property type="evidence" value="ECO:0007669"/>
    <property type="project" value="UniProtKB-UniRule"/>
</dbReference>